<gene>
    <name evidence="2" type="ORF">Nepgr_005231</name>
</gene>
<dbReference type="Proteomes" id="UP001279734">
    <property type="component" value="Unassembled WGS sequence"/>
</dbReference>
<dbReference type="EMBL" id="BSYO01000004">
    <property type="protein sequence ID" value="GMH03392.1"/>
    <property type="molecule type" value="Genomic_DNA"/>
</dbReference>
<protein>
    <submittedName>
        <fullName evidence="2">Uncharacterized protein</fullName>
    </submittedName>
</protein>
<feature type="region of interest" description="Disordered" evidence="1">
    <location>
        <begin position="37"/>
        <end position="64"/>
    </location>
</feature>
<evidence type="ECO:0000313" key="3">
    <source>
        <dbReference type="Proteomes" id="UP001279734"/>
    </source>
</evidence>
<accession>A0AAD3S380</accession>
<name>A0AAD3S380_NEPGR</name>
<organism evidence="2 3">
    <name type="scientific">Nepenthes gracilis</name>
    <name type="common">Slender pitcher plant</name>
    <dbReference type="NCBI Taxonomy" id="150966"/>
    <lineage>
        <taxon>Eukaryota</taxon>
        <taxon>Viridiplantae</taxon>
        <taxon>Streptophyta</taxon>
        <taxon>Embryophyta</taxon>
        <taxon>Tracheophyta</taxon>
        <taxon>Spermatophyta</taxon>
        <taxon>Magnoliopsida</taxon>
        <taxon>eudicotyledons</taxon>
        <taxon>Gunneridae</taxon>
        <taxon>Pentapetalae</taxon>
        <taxon>Caryophyllales</taxon>
        <taxon>Nepenthaceae</taxon>
        <taxon>Nepenthes</taxon>
    </lineage>
</organism>
<evidence type="ECO:0000313" key="2">
    <source>
        <dbReference type="EMBL" id="GMH03392.1"/>
    </source>
</evidence>
<proteinExistence type="predicted"/>
<feature type="compositionally biased region" description="Basic and acidic residues" evidence="1">
    <location>
        <begin position="37"/>
        <end position="46"/>
    </location>
</feature>
<dbReference type="AlphaFoldDB" id="A0AAD3S380"/>
<evidence type="ECO:0000256" key="1">
    <source>
        <dbReference type="SAM" id="MobiDB-lite"/>
    </source>
</evidence>
<reference evidence="2" key="1">
    <citation type="submission" date="2023-05" db="EMBL/GenBank/DDBJ databases">
        <title>Nepenthes gracilis genome sequencing.</title>
        <authorList>
            <person name="Fukushima K."/>
        </authorList>
    </citation>
    <scope>NUCLEOTIDE SEQUENCE</scope>
    <source>
        <strain evidence="2">SING2019-196</strain>
    </source>
</reference>
<comment type="caution">
    <text evidence="2">The sequence shown here is derived from an EMBL/GenBank/DDBJ whole genome shotgun (WGS) entry which is preliminary data.</text>
</comment>
<keyword evidence="3" id="KW-1185">Reference proteome</keyword>
<sequence>MKWYQPAIFTTTSCISINNVHTHQQTDQQQCITLEHPRQRDPRLLHPDAIQRNSKTSTTSNPKTAAASIEKSCKGWHWELEIESPTPDVSAQGDSVMNPYIPPQDATNPVRSASPSPPLPADVVYQLDEPYSKDDGICALNMDRPSPRDVMVSHDQSCTEMTDFLSPVSAGSGMVPQVPLPDALPGANGAEVDRLEAHDGADAPLHVYQVPMHSQLGIVDAPESPVQPEAKLNPVDDGDLDRTPSSIKRICKKYALEHLTSSIERSLKWGCACGFLMPFLALYFAKAEVYSMEDRELQSLNAVNADLVPADARVMLLLSYL</sequence>
<feature type="compositionally biased region" description="Low complexity" evidence="1">
    <location>
        <begin position="53"/>
        <end position="64"/>
    </location>
</feature>